<evidence type="ECO:0000256" key="2">
    <source>
        <dbReference type="ARBA" id="ARBA00022771"/>
    </source>
</evidence>
<dbReference type="AlphaFoldDB" id="A0A8T2N187"/>
<dbReference type="GO" id="GO:0008270">
    <property type="term" value="F:zinc ion binding"/>
    <property type="evidence" value="ECO:0007669"/>
    <property type="project" value="UniProtKB-KW"/>
</dbReference>
<evidence type="ECO:0000259" key="6">
    <source>
        <dbReference type="PROSITE" id="PS50089"/>
    </source>
</evidence>
<evidence type="ECO:0000256" key="1">
    <source>
        <dbReference type="ARBA" id="ARBA00022723"/>
    </source>
</evidence>
<gene>
    <name evidence="8" type="ORF">JZ751_018457</name>
</gene>
<keyword evidence="5" id="KW-0175">Coiled coil</keyword>
<dbReference type="InterPro" id="IPR051051">
    <property type="entry name" value="E3_ubiq-ligase_TRIM/RNF"/>
</dbReference>
<dbReference type="InterPro" id="IPR058030">
    <property type="entry name" value="TRIM8/14/16/25/29/45/65_CC"/>
</dbReference>
<evidence type="ECO:0000259" key="7">
    <source>
        <dbReference type="PROSITE" id="PS50119"/>
    </source>
</evidence>
<dbReference type="InterPro" id="IPR017907">
    <property type="entry name" value="Znf_RING_CS"/>
</dbReference>
<keyword evidence="3" id="KW-0862">Zinc</keyword>
<dbReference type="Pfam" id="PF15227">
    <property type="entry name" value="zf-C3HC4_4"/>
    <property type="match status" value="1"/>
</dbReference>
<dbReference type="InterPro" id="IPR013083">
    <property type="entry name" value="Znf_RING/FYVE/PHD"/>
</dbReference>
<dbReference type="PANTHER" id="PTHR25465:SF5">
    <property type="entry name" value="E3 UBIQUITIN_ISG15 LIGASE TRIM25-RELATED"/>
    <property type="match status" value="1"/>
</dbReference>
<protein>
    <recommendedName>
        <fullName evidence="10">E3 ubiquitin/ISG15 ligase TRIM25-like</fullName>
    </recommendedName>
</protein>
<dbReference type="Gene3D" id="3.30.40.10">
    <property type="entry name" value="Zinc/RING finger domain, C3HC4 (zinc finger)"/>
    <property type="match status" value="1"/>
</dbReference>
<dbReference type="Gene3D" id="3.30.160.60">
    <property type="entry name" value="Classic Zinc Finger"/>
    <property type="match status" value="1"/>
</dbReference>
<dbReference type="InterPro" id="IPR000315">
    <property type="entry name" value="Znf_B-box"/>
</dbReference>
<dbReference type="InterPro" id="IPR001841">
    <property type="entry name" value="Znf_RING"/>
</dbReference>
<dbReference type="Pfam" id="PF25600">
    <property type="entry name" value="TRIM_CC"/>
    <property type="match status" value="1"/>
</dbReference>
<dbReference type="PANTHER" id="PTHR25465">
    <property type="entry name" value="B-BOX DOMAIN CONTAINING"/>
    <property type="match status" value="1"/>
</dbReference>
<feature type="domain" description="RING-type" evidence="6">
    <location>
        <begin position="77"/>
        <end position="120"/>
    </location>
</feature>
<dbReference type="EMBL" id="JAFBMS010000309">
    <property type="protein sequence ID" value="KAG9331658.1"/>
    <property type="molecule type" value="Genomic_DNA"/>
</dbReference>
<dbReference type="SMART" id="SM00336">
    <property type="entry name" value="BBOX"/>
    <property type="match status" value="1"/>
</dbReference>
<comment type="caution">
    <text evidence="8">The sequence shown here is derived from an EMBL/GenBank/DDBJ whole genome shotgun (WGS) entry which is preliminary data.</text>
</comment>
<sequence>MQMEHLLISELPQKGAERERGEEEEEPSGWFHTTLNSTCASTSHLYRSPNLYLALRGSWCSKMAQAGDLLDQDQFSCSICLDLLKDPVTIPCGHSYCMGCIKDCWDQNDHTGVYSCPQCRQTFTPRPVLGRNIIVAQMVEKLKKTGLQAAPPAHCYAGPGDVACDVCTGRKLKAIKSCLVCLASYCETHLQPHYESPAFKKHKLVQATGNLQEKICSHHDKLLEIYCRTDQQCICYLCTMDEHKGHDTVSAAAERTEKQKELGVTKRKSQQRIQEREKELQDLRKAVQSLTRSAQAAVEDSERIFTELIRSIERRRSEVKELIRDQQEAAVSRAERLLERLEQEIAELRRRDDELEQLSHTEDHIHFLQSCQSVCTPPGPGDLPSITVNPHLSFEAVRKSVSQLKEQLEDICKGELVKISETVKEVHIVEPRTREDFLQ</sequence>
<evidence type="ECO:0000313" key="9">
    <source>
        <dbReference type="Proteomes" id="UP000824540"/>
    </source>
</evidence>
<evidence type="ECO:0000256" key="4">
    <source>
        <dbReference type="PROSITE-ProRule" id="PRU00024"/>
    </source>
</evidence>
<evidence type="ECO:0008006" key="10">
    <source>
        <dbReference type="Google" id="ProtNLM"/>
    </source>
</evidence>
<reference evidence="8" key="1">
    <citation type="thesis" date="2021" institute="BYU ScholarsArchive" country="Provo, UT, USA">
        <title>Applications of and Algorithms for Genome Assembly and Genomic Analyses with an Emphasis on Marine Teleosts.</title>
        <authorList>
            <person name="Pickett B.D."/>
        </authorList>
    </citation>
    <scope>NUCLEOTIDE SEQUENCE</scope>
    <source>
        <strain evidence="8">HI-2016</strain>
    </source>
</reference>
<dbReference type="PROSITE" id="PS00518">
    <property type="entry name" value="ZF_RING_1"/>
    <property type="match status" value="1"/>
</dbReference>
<dbReference type="SMART" id="SM00184">
    <property type="entry name" value="RING"/>
    <property type="match status" value="1"/>
</dbReference>
<feature type="domain" description="B box-type" evidence="7">
    <location>
        <begin position="211"/>
        <end position="251"/>
    </location>
</feature>
<dbReference type="Pfam" id="PF00643">
    <property type="entry name" value="zf-B_box"/>
    <property type="match status" value="1"/>
</dbReference>
<evidence type="ECO:0000256" key="3">
    <source>
        <dbReference type="ARBA" id="ARBA00022833"/>
    </source>
</evidence>
<dbReference type="SUPFAM" id="SSF57850">
    <property type="entry name" value="RING/U-box"/>
    <property type="match status" value="1"/>
</dbReference>
<keyword evidence="1" id="KW-0479">Metal-binding</keyword>
<accession>A0A8T2N187</accession>
<keyword evidence="9" id="KW-1185">Reference proteome</keyword>
<evidence type="ECO:0000256" key="5">
    <source>
        <dbReference type="SAM" id="Coils"/>
    </source>
</evidence>
<dbReference type="PROSITE" id="PS50089">
    <property type="entry name" value="ZF_RING_2"/>
    <property type="match status" value="1"/>
</dbReference>
<feature type="coiled-coil region" evidence="5">
    <location>
        <begin position="266"/>
        <end position="361"/>
    </location>
</feature>
<organism evidence="8 9">
    <name type="scientific">Albula glossodonta</name>
    <name type="common">roundjaw bonefish</name>
    <dbReference type="NCBI Taxonomy" id="121402"/>
    <lineage>
        <taxon>Eukaryota</taxon>
        <taxon>Metazoa</taxon>
        <taxon>Chordata</taxon>
        <taxon>Craniata</taxon>
        <taxon>Vertebrata</taxon>
        <taxon>Euteleostomi</taxon>
        <taxon>Actinopterygii</taxon>
        <taxon>Neopterygii</taxon>
        <taxon>Teleostei</taxon>
        <taxon>Albuliformes</taxon>
        <taxon>Albulidae</taxon>
        <taxon>Albula</taxon>
    </lineage>
</organism>
<keyword evidence="2 4" id="KW-0863">Zinc-finger</keyword>
<dbReference type="Gene3D" id="4.10.830.40">
    <property type="match status" value="1"/>
</dbReference>
<dbReference type="OrthoDB" id="6105938at2759"/>
<proteinExistence type="predicted"/>
<evidence type="ECO:0000313" key="8">
    <source>
        <dbReference type="EMBL" id="KAG9331658.1"/>
    </source>
</evidence>
<dbReference type="PROSITE" id="PS50119">
    <property type="entry name" value="ZF_BBOX"/>
    <property type="match status" value="1"/>
</dbReference>
<dbReference type="Proteomes" id="UP000824540">
    <property type="component" value="Unassembled WGS sequence"/>
</dbReference>
<feature type="non-terminal residue" evidence="8">
    <location>
        <position position="439"/>
    </location>
</feature>
<dbReference type="CDD" id="cd19769">
    <property type="entry name" value="Bbox2_TRIM16-like"/>
    <property type="match status" value="1"/>
</dbReference>
<name>A0A8T2N187_9TELE</name>
<dbReference type="SUPFAM" id="SSF57845">
    <property type="entry name" value="B-box zinc-binding domain"/>
    <property type="match status" value="1"/>
</dbReference>